<feature type="region of interest" description="Disordered" evidence="1">
    <location>
        <begin position="137"/>
        <end position="163"/>
    </location>
</feature>
<dbReference type="Proteomes" id="UP001501509">
    <property type="component" value="Unassembled WGS sequence"/>
</dbReference>
<evidence type="ECO:0000256" key="1">
    <source>
        <dbReference type="SAM" id="MobiDB-lite"/>
    </source>
</evidence>
<evidence type="ECO:0008006" key="4">
    <source>
        <dbReference type="Google" id="ProtNLM"/>
    </source>
</evidence>
<name>A0ABN3PAA7_9ACTN</name>
<protein>
    <recommendedName>
        <fullName evidence="4">DUF5666 domain-containing protein</fullName>
    </recommendedName>
</protein>
<keyword evidence="3" id="KW-1185">Reference proteome</keyword>
<gene>
    <name evidence="2" type="ORF">GCM10010411_02280</name>
</gene>
<proteinExistence type="predicted"/>
<dbReference type="EMBL" id="BAAATD010000001">
    <property type="protein sequence ID" value="GAA2574078.1"/>
    <property type="molecule type" value="Genomic_DNA"/>
</dbReference>
<evidence type="ECO:0000313" key="2">
    <source>
        <dbReference type="EMBL" id="GAA2574078.1"/>
    </source>
</evidence>
<feature type="region of interest" description="Disordered" evidence="1">
    <location>
        <begin position="1"/>
        <end position="49"/>
    </location>
</feature>
<comment type="caution">
    <text evidence="2">The sequence shown here is derived from an EMBL/GenBank/DDBJ whole genome shotgun (WGS) entry which is preliminary data.</text>
</comment>
<accession>A0ABN3PAA7</accession>
<organism evidence="2 3">
    <name type="scientific">Actinomadura fulvescens</name>
    <dbReference type="NCBI Taxonomy" id="46160"/>
    <lineage>
        <taxon>Bacteria</taxon>
        <taxon>Bacillati</taxon>
        <taxon>Actinomycetota</taxon>
        <taxon>Actinomycetes</taxon>
        <taxon>Streptosporangiales</taxon>
        <taxon>Thermomonosporaceae</taxon>
        <taxon>Actinomadura</taxon>
    </lineage>
</organism>
<evidence type="ECO:0000313" key="3">
    <source>
        <dbReference type="Proteomes" id="UP001501509"/>
    </source>
</evidence>
<feature type="compositionally biased region" description="Low complexity" evidence="1">
    <location>
        <begin position="10"/>
        <end position="36"/>
    </location>
</feature>
<reference evidence="2 3" key="1">
    <citation type="journal article" date="2019" name="Int. J. Syst. Evol. Microbiol.">
        <title>The Global Catalogue of Microorganisms (GCM) 10K type strain sequencing project: providing services to taxonomists for standard genome sequencing and annotation.</title>
        <authorList>
            <consortium name="The Broad Institute Genomics Platform"/>
            <consortium name="The Broad Institute Genome Sequencing Center for Infectious Disease"/>
            <person name="Wu L."/>
            <person name="Ma J."/>
        </authorList>
    </citation>
    <scope>NUCLEOTIDE SEQUENCE [LARGE SCALE GENOMIC DNA]</scope>
    <source>
        <strain evidence="2 3">JCM 6833</strain>
    </source>
</reference>
<sequence>MISGAVGTGAAAASASPSADPAPSAPSAPSTPAAPSVTHGESVTKDADGKYRVYTWQTGTVTQKSGSSITVRSSDGTTWTWAINADTDVRRKSVAVGDTVMVGGPRDGESRTAARITDPLNFDKLHNRMKELRKQMQDLRGSLPDRPDAPDLSKDFPEPPKLP</sequence>